<keyword evidence="5" id="KW-1185">Reference proteome</keyword>
<organism evidence="4 5">
    <name type="scientific">Nonomuraea thailandensis</name>
    <dbReference type="NCBI Taxonomy" id="1188745"/>
    <lineage>
        <taxon>Bacteria</taxon>
        <taxon>Bacillati</taxon>
        <taxon>Actinomycetota</taxon>
        <taxon>Actinomycetes</taxon>
        <taxon>Streptosporangiales</taxon>
        <taxon>Streptosporangiaceae</taxon>
        <taxon>Nonomuraea</taxon>
    </lineage>
</organism>
<dbReference type="EMBL" id="JAMZEB010000001">
    <property type="protein sequence ID" value="MCP2353188.1"/>
    <property type="molecule type" value="Genomic_DNA"/>
</dbReference>
<dbReference type="Pfam" id="PF07721">
    <property type="entry name" value="TPR_4"/>
    <property type="match status" value="3"/>
</dbReference>
<evidence type="ECO:0000256" key="3">
    <source>
        <dbReference type="PROSITE-ProRule" id="PRU00339"/>
    </source>
</evidence>
<dbReference type="SUPFAM" id="SSF48452">
    <property type="entry name" value="TPR-like"/>
    <property type="match status" value="3"/>
</dbReference>
<dbReference type="InterPro" id="IPR050498">
    <property type="entry name" value="Ycf3"/>
</dbReference>
<dbReference type="InterPro" id="IPR011717">
    <property type="entry name" value="TPR-4"/>
</dbReference>
<dbReference type="SMART" id="SM00028">
    <property type="entry name" value="TPR"/>
    <property type="match status" value="3"/>
</dbReference>
<evidence type="ECO:0000256" key="2">
    <source>
        <dbReference type="ARBA" id="ARBA00022803"/>
    </source>
</evidence>
<dbReference type="GO" id="GO:0042802">
    <property type="term" value="F:identical protein binding"/>
    <property type="evidence" value="ECO:0007669"/>
    <property type="project" value="InterPro"/>
</dbReference>
<evidence type="ECO:0000256" key="1">
    <source>
        <dbReference type="ARBA" id="ARBA00022737"/>
    </source>
</evidence>
<keyword evidence="1" id="KW-0677">Repeat</keyword>
<feature type="repeat" description="TPR" evidence="3">
    <location>
        <begin position="311"/>
        <end position="344"/>
    </location>
</feature>
<keyword evidence="2 3" id="KW-0802">TPR repeat</keyword>
<sequence>MDITVLPPGESAMEDLYPDPLQREMIQIPPGLMGNDLQRWHDEQADRLSGMADGSDARIYHSMHGTSPARAVPLLSERLIDAAKHGYYQAAARYGEQLYEIQGFPQKYDPHVHATLRAYSAALVATGRSEEAVAFYRRASDHWNNPRLHAAAYYTEAMVRARFAEVLERDLGKASKKLEQAVRAAKSIEHDRERTYHSAFLANAAAYLSMRKGDVDGALSWLNEDLRILDSLFGPDVKHQHRVVVRANRATLLQRLGRADEALVDLDYVVENDPYVTEYRVDRAIVLHGLGRRREALQELTFAVERCIAIPEAYYNRAVLRLEQGEHTGAIDDLRSALRLDPGDQQTVLTYAETLLTVGRFDDVRRVLDDLPVIGVDDRVTALRARLANATGDALSALTILDEAIDQMPASTLLRAERSSALYELGRLTDALADLDAAVEQGETDPVLQINRLKLLHECGRTAEAATGAALLLDSGPLPAELADHLSDFVPHVLQGRNREPDGQRPTI</sequence>
<dbReference type="PANTHER" id="PTHR44858">
    <property type="entry name" value="TETRATRICOPEPTIDE REPEAT PROTEIN 6"/>
    <property type="match status" value="1"/>
</dbReference>
<protein>
    <submittedName>
        <fullName evidence="4">Tetratricopeptide (TPR) repeat protein</fullName>
    </submittedName>
</protein>
<dbReference type="PROSITE" id="PS50005">
    <property type="entry name" value="TPR"/>
    <property type="match status" value="1"/>
</dbReference>
<name>A0A9X2GFM4_9ACTN</name>
<evidence type="ECO:0000313" key="5">
    <source>
        <dbReference type="Proteomes" id="UP001139648"/>
    </source>
</evidence>
<dbReference type="RefSeq" id="WP_253739627.1">
    <property type="nucleotide sequence ID" value="NZ_BAABKA010000095.1"/>
</dbReference>
<accession>A0A9X2GFM4</accession>
<comment type="caution">
    <text evidence="4">The sequence shown here is derived from an EMBL/GenBank/DDBJ whole genome shotgun (WGS) entry which is preliminary data.</text>
</comment>
<evidence type="ECO:0000313" key="4">
    <source>
        <dbReference type="EMBL" id="MCP2353188.1"/>
    </source>
</evidence>
<dbReference type="AlphaFoldDB" id="A0A9X2GFM4"/>
<proteinExistence type="predicted"/>
<reference evidence="4" key="1">
    <citation type="submission" date="2022-06" db="EMBL/GenBank/DDBJ databases">
        <title>Sequencing the genomes of 1000 actinobacteria strains.</title>
        <authorList>
            <person name="Klenk H.-P."/>
        </authorList>
    </citation>
    <scope>NUCLEOTIDE SEQUENCE</scope>
    <source>
        <strain evidence="4">DSM 46694</strain>
    </source>
</reference>
<dbReference type="Gene3D" id="1.25.40.10">
    <property type="entry name" value="Tetratricopeptide repeat domain"/>
    <property type="match status" value="2"/>
</dbReference>
<gene>
    <name evidence="4" type="ORF">HD597_000208</name>
</gene>
<dbReference type="InterPro" id="IPR019734">
    <property type="entry name" value="TPR_rpt"/>
</dbReference>
<dbReference type="PANTHER" id="PTHR44858:SF1">
    <property type="entry name" value="UDP-N-ACETYLGLUCOSAMINE--PEPTIDE N-ACETYLGLUCOSAMINYLTRANSFERASE SPINDLY-RELATED"/>
    <property type="match status" value="1"/>
</dbReference>
<dbReference type="InterPro" id="IPR011990">
    <property type="entry name" value="TPR-like_helical_dom_sf"/>
</dbReference>
<dbReference type="Pfam" id="PF14559">
    <property type="entry name" value="TPR_19"/>
    <property type="match status" value="1"/>
</dbReference>
<dbReference type="Proteomes" id="UP001139648">
    <property type="component" value="Unassembled WGS sequence"/>
</dbReference>